<dbReference type="Gene3D" id="2.60.310.20">
    <property type="match status" value="1"/>
</dbReference>
<dbReference type="Gene3D" id="1.10.1280.10">
    <property type="entry name" value="Di-copper center containing domain from catechol oxidase"/>
    <property type="match status" value="1"/>
</dbReference>
<dbReference type="EMBL" id="NRSZ01000346">
    <property type="protein sequence ID" value="PNY27780.1"/>
    <property type="molecule type" value="Genomic_DNA"/>
</dbReference>
<dbReference type="InterPro" id="IPR041640">
    <property type="entry name" value="Tyrosinase_C"/>
</dbReference>
<dbReference type="GO" id="GO:0004503">
    <property type="term" value="F:tyrosinase activity"/>
    <property type="evidence" value="ECO:0007669"/>
    <property type="project" value="UniProtKB-EC"/>
</dbReference>
<feature type="chain" id="PRO_5014355672" description="tyrosinase" evidence="11">
    <location>
        <begin position="25"/>
        <end position="636"/>
    </location>
</feature>
<evidence type="ECO:0000313" key="14">
    <source>
        <dbReference type="EMBL" id="PNY27780.1"/>
    </source>
</evidence>
<proteinExistence type="inferred from homology"/>
<dbReference type="PROSITE" id="PS00498">
    <property type="entry name" value="TYROSINASE_2"/>
    <property type="match status" value="1"/>
</dbReference>
<evidence type="ECO:0000256" key="9">
    <source>
        <dbReference type="ARBA" id="ARBA00048233"/>
    </source>
</evidence>
<name>A0A2K3QJU1_9HYPO</name>
<feature type="domain" description="Tyrosinase copper-binding" evidence="12">
    <location>
        <begin position="127"/>
        <end position="144"/>
    </location>
</feature>
<dbReference type="InterPro" id="IPR002227">
    <property type="entry name" value="Tyrosinase_Cu-bd"/>
</dbReference>
<comment type="similarity">
    <text evidence="2">Belongs to the tyrosinase family.</text>
</comment>
<comment type="catalytic activity">
    <reaction evidence="10">
        <text>L-tyrosine + O2 = L-dopaquinone + H2O</text>
        <dbReference type="Rhea" id="RHEA:18117"/>
        <dbReference type="ChEBI" id="CHEBI:15377"/>
        <dbReference type="ChEBI" id="CHEBI:15379"/>
        <dbReference type="ChEBI" id="CHEBI:57924"/>
        <dbReference type="ChEBI" id="CHEBI:58315"/>
        <dbReference type="EC" id="1.14.18.1"/>
    </reaction>
</comment>
<dbReference type="InterPro" id="IPR050316">
    <property type="entry name" value="Tyrosinase/Hemocyanin"/>
</dbReference>
<organism evidence="14 15">
    <name type="scientific">Tolypocladium capitatum</name>
    <dbReference type="NCBI Taxonomy" id="45235"/>
    <lineage>
        <taxon>Eukaryota</taxon>
        <taxon>Fungi</taxon>
        <taxon>Dikarya</taxon>
        <taxon>Ascomycota</taxon>
        <taxon>Pezizomycotina</taxon>
        <taxon>Sordariomycetes</taxon>
        <taxon>Hypocreomycetidae</taxon>
        <taxon>Hypocreales</taxon>
        <taxon>Ophiocordycipitaceae</taxon>
        <taxon>Tolypocladium</taxon>
    </lineage>
</organism>
<evidence type="ECO:0000259" key="12">
    <source>
        <dbReference type="PROSITE" id="PS00497"/>
    </source>
</evidence>
<dbReference type="PRINTS" id="PR00092">
    <property type="entry name" value="TYROSINASE"/>
</dbReference>
<comment type="cofactor">
    <cofactor evidence="1">
        <name>Cu(2+)</name>
        <dbReference type="ChEBI" id="CHEBI:29036"/>
    </cofactor>
</comment>
<feature type="signal peptide" evidence="11">
    <location>
        <begin position="1"/>
        <end position="24"/>
    </location>
</feature>
<reference evidence="14 15" key="1">
    <citation type="submission" date="2017-08" db="EMBL/GenBank/DDBJ databases">
        <title>Harnessing the power of phylogenomics to disentangle the directionality and signatures of interkingdom host jumping in the parasitic fungal genus Tolypocladium.</title>
        <authorList>
            <person name="Quandt C.A."/>
            <person name="Patterson W."/>
            <person name="Spatafora J.W."/>
        </authorList>
    </citation>
    <scope>NUCLEOTIDE SEQUENCE [LARGE SCALE GENOMIC DNA]</scope>
    <source>
        <strain evidence="14 15">CBS 113982</strain>
    </source>
</reference>
<keyword evidence="6" id="KW-0186">Copper</keyword>
<evidence type="ECO:0000256" key="6">
    <source>
        <dbReference type="ARBA" id="ARBA00023008"/>
    </source>
</evidence>
<dbReference type="EC" id="1.14.18.1" evidence="3"/>
<dbReference type="PROSITE" id="PS00497">
    <property type="entry name" value="TYROSINASE_1"/>
    <property type="match status" value="1"/>
</dbReference>
<keyword evidence="4" id="KW-0479">Metal-binding</keyword>
<dbReference type="Pfam" id="PF00264">
    <property type="entry name" value="Tyrosinase"/>
    <property type="match status" value="1"/>
</dbReference>
<dbReference type="AlphaFoldDB" id="A0A2K3QJU1"/>
<dbReference type="Pfam" id="PF18132">
    <property type="entry name" value="Tyrosinase_C"/>
    <property type="match status" value="1"/>
</dbReference>
<dbReference type="SUPFAM" id="SSF48056">
    <property type="entry name" value="Di-copper centre-containing domain"/>
    <property type="match status" value="1"/>
</dbReference>
<evidence type="ECO:0000313" key="15">
    <source>
        <dbReference type="Proteomes" id="UP000236621"/>
    </source>
</evidence>
<evidence type="ECO:0000256" key="11">
    <source>
        <dbReference type="SAM" id="SignalP"/>
    </source>
</evidence>
<dbReference type="PANTHER" id="PTHR11474:SF76">
    <property type="entry name" value="SHKT DOMAIN-CONTAINING PROTEIN"/>
    <property type="match status" value="1"/>
</dbReference>
<dbReference type="OrthoDB" id="6132182at2759"/>
<evidence type="ECO:0000256" key="3">
    <source>
        <dbReference type="ARBA" id="ARBA00011906"/>
    </source>
</evidence>
<dbReference type="GO" id="GO:0046872">
    <property type="term" value="F:metal ion binding"/>
    <property type="evidence" value="ECO:0007669"/>
    <property type="project" value="UniProtKB-KW"/>
</dbReference>
<dbReference type="Proteomes" id="UP000236621">
    <property type="component" value="Unassembled WGS sequence"/>
</dbReference>
<gene>
    <name evidence="14" type="ORF">TCAP_02296</name>
</gene>
<dbReference type="InterPro" id="IPR008922">
    <property type="entry name" value="Di-copper_centre_dom_sf"/>
</dbReference>
<evidence type="ECO:0000256" key="8">
    <source>
        <dbReference type="ARBA" id="ARBA00023101"/>
    </source>
</evidence>
<evidence type="ECO:0000256" key="4">
    <source>
        <dbReference type="ARBA" id="ARBA00022723"/>
    </source>
</evidence>
<evidence type="ECO:0000259" key="13">
    <source>
        <dbReference type="PROSITE" id="PS00498"/>
    </source>
</evidence>
<accession>A0A2K3QJU1</accession>
<feature type="domain" description="Tyrosinase copper-binding" evidence="13">
    <location>
        <begin position="331"/>
        <end position="342"/>
    </location>
</feature>
<evidence type="ECO:0000256" key="10">
    <source>
        <dbReference type="ARBA" id="ARBA00048881"/>
    </source>
</evidence>
<keyword evidence="11" id="KW-0732">Signal</keyword>
<keyword evidence="7" id="KW-0503">Monooxygenase</keyword>
<evidence type="ECO:0000256" key="1">
    <source>
        <dbReference type="ARBA" id="ARBA00001973"/>
    </source>
</evidence>
<sequence>MLPMIANPLLVGCALGALFAPSCAQAYDFGVDVSRLTRRQDATAPIVIGRLPLAANGSVPLRLEVRQMKTYPHKWDLFILALSMFQSADQDDPLSWYQVAGIHGVPFVPWNDVAPSPGANLSGYCTHSSVLFPMWHRPYLVLFEQQMYKMANAIAGMFPNATQRQLYQQAASDFRVPYWDWSRSAPAGQTHFPDVFWSPIVVQNGPNGVQNIRNPLYSYQFHPLDEEALIWNPLKQWNETKRGPELNVSLTAPPSNNERVNAALLSKLPEIQQRLYILFSNYHDFNSFSNKAWSVSQGLSTFDSIESVHDIIHIYGGSKGHMTYVPLSSFDPLFFLHHLMTDRLVAIWQILNPSAWITPMAAGETTFTAMKGSMQSSDTPLTPFHSSPDGTFWNSDTSRATEAFGYTYADTDPSLGSNVDVRQSLIQKITDWYGASSPIGLMAKAQHARAHARPDGDAWKHQLPENKFVPNVKLTAANPLPSQILRDGYYTEWIANVHVNVEALDGSFGIHFFFGKPPADEAEWELAPNQAGSVGIFAMNRRTGSQSKISGAAPLTSALMKMVAAGAVQDLSPAAVTPFLEAALQFRVLGSDDREVDARLVEGLYVGISSSSVRVPGRELGLPEWGPAVTRLEQWV</sequence>
<dbReference type="STRING" id="45235.A0A2K3QJU1"/>
<keyword evidence="15" id="KW-1185">Reference proteome</keyword>
<comment type="catalytic activity">
    <reaction evidence="9">
        <text>2 L-dopa + O2 = 2 L-dopaquinone + 2 H2O</text>
        <dbReference type="Rhea" id="RHEA:34287"/>
        <dbReference type="ChEBI" id="CHEBI:15377"/>
        <dbReference type="ChEBI" id="CHEBI:15379"/>
        <dbReference type="ChEBI" id="CHEBI:57504"/>
        <dbReference type="ChEBI" id="CHEBI:57924"/>
        <dbReference type="EC" id="1.14.18.1"/>
    </reaction>
</comment>
<keyword evidence="8" id="KW-0470">Melanin biosynthesis</keyword>
<keyword evidence="5" id="KW-0560">Oxidoreductase</keyword>
<evidence type="ECO:0000256" key="2">
    <source>
        <dbReference type="ARBA" id="ARBA00009928"/>
    </source>
</evidence>
<protein>
    <recommendedName>
        <fullName evidence="3">tyrosinase</fullName>
        <ecNumber evidence="3">1.14.18.1</ecNumber>
    </recommendedName>
</protein>
<dbReference type="PANTHER" id="PTHR11474">
    <property type="entry name" value="TYROSINASE FAMILY MEMBER"/>
    <property type="match status" value="1"/>
</dbReference>
<evidence type="ECO:0000256" key="7">
    <source>
        <dbReference type="ARBA" id="ARBA00023033"/>
    </source>
</evidence>
<dbReference type="GO" id="GO:0042438">
    <property type="term" value="P:melanin biosynthetic process"/>
    <property type="evidence" value="ECO:0007669"/>
    <property type="project" value="UniProtKB-KW"/>
</dbReference>
<evidence type="ECO:0000256" key="5">
    <source>
        <dbReference type="ARBA" id="ARBA00023002"/>
    </source>
</evidence>
<comment type="caution">
    <text evidence="14">The sequence shown here is derived from an EMBL/GenBank/DDBJ whole genome shotgun (WGS) entry which is preliminary data.</text>
</comment>